<keyword evidence="2" id="KW-0472">Membrane</keyword>
<dbReference type="AlphaFoldDB" id="A0A511RIJ2"/>
<comment type="subcellular location">
    <subcellularLocation>
        <location evidence="2">Cell membrane</location>
        <topology evidence="2">Multi-pass membrane protein</topology>
    </subcellularLocation>
</comment>
<protein>
    <recommendedName>
        <fullName evidence="2">NADH-quinone oxidoreductase subunit J</fullName>
        <ecNumber evidence="2">7.1.1.-</ecNumber>
    </recommendedName>
</protein>
<dbReference type="Gene3D" id="1.20.120.1200">
    <property type="entry name" value="NADH-ubiquinone/plastoquinone oxidoreductase chain 6, subunit NuoJ"/>
    <property type="match status" value="1"/>
</dbReference>
<organism evidence="3 4">
    <name type="scientific">Oceanithermus desulfurans NBRC 100063</name>
    <dbReference type="NCBI Taxonomy" id="1227550"/>
    <lineage>
        <taxon>Bacteria</taxon>
        <taxon>Thermotogati</taxon>
        <taxon>Deinococcota</taxon>
        <taxon>Deinococci</taxon>
        <taxon>Thermales</taxon>
        <taxon>Thermaceae</taxon>
        <taxon>Oceanithermus</taxon>
    </lineage>
</organism>
<comment type="catalytic activity">
    <reaction evidence="2">
        <text>a quinone + NADH + 5 H(+)(in) = a quinol + NAD(+) + 4 H(+)(out)</text>
        <dbReference type="Rhea" id="RHEA:57888"/>
        <dbReference type="ChEBI" id="CHEBI:15378"/>
        <dbReference type="ChEBI" id="CHEBI:24646"/>
        <dbReference type="ChEBI" id="CHEBI:57540"/>
        <dbReference type="ChEBI" id="CHEBI:57945"/>
        <dbReference type="ChEBI" id="CHEBI:132124"/>
    </reaction>
</comment>
<dbReference type="GO" id="GO:0048038">
    <property type="term" value="F:quinone binding"/>
    <property type="evidence" value="ECO:0007669"/>
    <property type="project" value="UniProtKB-UniRule"/>
</dbReference>
<feature type="transmembrane region" description="Helical" evidence="2">
    <location>
        <begin position="29"/>
        <end position="47"/>
    </location>
</feature>
<dbReference type="RefSeq" id="WP_147146301.1">
    <property type="nucleotide sequence ID" value="NZ_BJXN01000005.1"/>
</dbReference>
<dbReference type="Pfam" id="PF00499">
    <property type="entry name" value="Oxidored_q3"/>
    <property type="match status" value="1"/>
</dbReference>
<dbReference type="EC" id="7.1.1.-" evidence="2"/>
<proteinExistence type="inferred from homology"/>
<feature type="transmembrane region" description="Helical" evidence="2">
    <location>
        <begin position="6"/>
        <end position="22"/>
    </location>
</feature>
<dbReference type="OrthoDB" id="9790848at2"/>
<keyword evidence="2" id="KW-0520">NAD</keyword>
<reference evidence="3 4" key="1">
    <citation type="submission" date="2019-07" db="EMBL/GenBank/DDBJ databases">
        <title>Whole genome shotgun sequence of Oceanithermus desulfurans NBRC 100063.</title>
        <authorList>
            <person name="Hosoyama A."/>
            <person name="Uohara A."/>
            <person name="Ohji S."/>
            <person name="Ichikawa N."/>
        </authorList>
    </citation>
    <scope>NUCLEOTIDE SEQUENCE [LARGE SCALE GENOMIC DNA]</scope>
    <source>
        <strain evidence="3 4">NBRC 100063</strain>
    </source>
</reference>
<dbReference type="EMBL" id="BJXN01000005">
    <property type="protein sequence ID" value="GEM89461.1"/>
    <property type="molecule type" value="Genomic_DNA"/>
</dbReference>
<comment type="function">
    <text evidence="2">NDH-1 shuttles electrons from NADH, via FMN and iron-sulfur (Fe-S) centers, to quinones in the respiratory chain. Couples the redox reaction to proton translocation (for every two electrons transferred, four hydrogen ions are translocated across the cytoplasmic membrane), and thus conserves the redox energy in a proton gradient.</text>
</comment>
<feature type="transmembrane region" description="Helical" evidence="2">
    <location>
        <begin position="126"/>
        <end position="151"/>
    </location>
</feature>
<keyword evidence="2" id="KW-1003">Cell membrane</keyword>
<dbReference type="Proteomes" id="UP000321827">
    <property type="component" value="Unassembled WGS sequence"/>
</dbReference>
<accession>A0A511RIJ2</accession>
<dbReference type="PANTHER" id="PTHR33269">
    <property type="entry name" value="NADH-UBIQUINONE OXIDOREDUCTASE CHAIN 6"/>
    <property type="match status" value="1"/>
</dbReference>
<name>A0A511RIJ2_9DEIN</name>
<dbReference type="GO" id="GO:0008137">
    <property type="term" value="F:NADH dehydrogenase (ubiquinone) activity"/>
    <property type="evidence" value="ECO:0007669"/>
    <property type="project" value="UniProtKB-UniRule"/>
</dbReference>
<dbReference type="PANTHER" id="PTHR33269:SF17">
    <property type="entry name" value="NADH-UBIQUINONE OXIDOREDUCTASE CHAIN 6"/>
    <property type="match status" value="1"/>
</dbReference>
<gene>
    <name evidence="3" type="ORF">ODE01S_08950</name>
</gene>
<feature type="transmembrane region" description="Helical" evidence="2">
    <location>
        <begin position="53"/>
        <end position="74"/>
    </location>
</feature>
<sequence length="156" mass="16178">MSLTAFYALAAFVLVFAILAVTTASMVRAALSLAITFFLIAGLYLLLGSPALAAIQFMVNASAIPIMTLFIIMMTQSRTSAGPRSWQIVAGLLAAAAALVFFKGNVGHGDGQITPVSPETLGVNLLQAALLPFEVASVLLLLAMVGAIVLARRRAG</sequence>
<evidence type="ECO:0000313" key="4">
    <source>
        <dbReference type="Proteomes" id="UP000321827"/>
    </source>
</evidence>
<keyword evidence="2" id="KW-0812">Transmembrane</keyword>
<comment type="similarity">
    <text evidence="1 2">Belongs to the complex I subunit 6 family.</text>
</comment>
<evidence type="ECO:0000256" key="2">
    <source>
        <dbReference type="RuleBase" id="RU004429"/>
    </source>
</evidence>
<evidence type="ECO:0000313" key="3">
    <source>
        <dbReference type="EMBL" id="GEM89461.1"/>
    </source>
</evidence>
<keyword evidence="2" id="KW-1133">Transmembrane helix</keyword>
<keyword evidence="2" id="KW-0874">Quinone</keyword>
<evidence type="ECO:0000256" key="1">
    <source>
        <dbReference type="ARBA" id="ARBA00005698"/>
    </source>
</evidence>
<dbReference type="InterPro" id="IPR042106">
    <property type="entry name" value="Nuo/plastoQ_OxRdtase_6_NuoJ"/>
</dbReference>
<dbReference type="GO" id="GO:0005886">
    <property type="term" value="C:plasma membrane"/>
    <property type="evidence" value="ECO:0007669"/>
    <property type="project" value="UniProtKB-SubCell"/>
</dbReference>
<dbReference type="InterPro" id="IPR001457">
    <property type="entry name" value="NADH_UbQ/plastoQ_OxRdtase_su6"/>
</dbReference>
<feature type="transmembrane region" description="Helical" evidence="2">
    <location>
        <begin position="86"/>
        <end position="106"/>
    </location>
</feature>
<comment type="caution">
    <text evidence="3">The sequence shown here is derived from an EMBL/GenBank/DDBJ whole genome shotgun (WGS) entry which is preliminary data.</text>
</comment>